<dbReference type="SUPFAM" id="SSF51730">
    <property type="entry name" value="FAD-linked oxidoreductase"/>
    <property type="match status" value="1"/>
</dbReference>
<dbReference type="InterPro" id="IPR022026">
    <property type="entry name" value="DUF5981"/>
</dbReference>
<keyword evidence="6 8" id="KW-0560">Oxidoreductase</keyword>
<dbReference type="GO" id="GO:0005829">
    <property type="term" value="C:cytosol"/>
    <property type="evidence" value="ECO:0007669"/>
    <property type="project" value="TreeGrafter"/>
</dbReference>
<evidence type="ECO:0000256" key="6">
    <source>
        <dbReference type="ARBA" id="ARBA00023002"/>
    </source>
</evidence>
<protein>
    <recommendedName>
        <fullName evidence="8">Methylenetetrahydrofolate reductase</fullName>
    </recommendedName>
</protein>
<evidence type="ECO:0000259" key="9">
    <source>
        <dbReference type="Pfam" id="PF12225"/>
    </source>
</evidence>
<evidence type="ECO:0000256" key="8">
    <source>
        <dbReference type="RuleBase" id="RU003862"/>
    </source>
</evidence>
<evidence type="ECO:0000313" key="10">
    <source>
        <dbReference type="EMBL" id="GGM81475.1"/>
    </source>
</evidence>
<dbReference type="InterPro" id="IPR003171">
    <property type="entry name" value="Mehydrof_redctse-like"/>
</dbReference>
<dbReference type="AlphaFoldDB" id="A0A917UFQ0"/>
<dbReference type="PANTHER" id="PTHR45754:SF3">
    <property type="entry name" value="METHYLENETETRAHYDROFOLATE REDUCTASE (NADPH)"/>
    <property type="match status" value="1"/>
</dbReference>
<evidence type="ECO:0000256" key="4">
    <source>
        <dbReference type="ARBA" id="ARBA00022630"/>
    </source>
</evidence>
<dbReference type="PANTHER" id="PTHR45754">
    <property type="entry name" value="METHYLENETETRAHYDROFOLATE REDUCTASE"/>
    <property type="match status" value="1"/>
</dbReference>
<dbReference type="EMBL" id="BMPI01000086">
    <property type="protein sequence ID" value="GGM81475.1"/>
    <property type="molecule type" value="Genomic_DNA"/>
</dbReference>
<dbReference type="GO" id="GO:0035999">
    <property type="term" value="P:tetrahydrofolate interconversion"/>
    <property type="evidence" value="ECO:0007669"/>
    <property type="project" value="TreeGrafter"/>
</dbReference>
<dbReference type="Pfam" id="PF12225">
    <property type="entry name" value="DUF5981"/>
    <property type="match status" value="1"/>
</dbReference>
<dbReference type="Gene3D" id="3.20.20.220">
    <property type="match status" value="1"/>
</dbReference>
<evidence type="ECO:0000256" key="3">
    <source>
        <dbReference type="ARBA" id="ARBA00006743"/>
    </source>
</evidence>
<name>A0A917UFQ0_9ACTN</name>
<keyword evidence="5 8" id="KW-0274">FAD</keyword>
<reference evidence="10" key="2">
    <citation type="submission" date="2020-09" db="EMBL/GenBank/DDBJ databases">
        <authorList>
            <person name="Sun Q."/>
            <person name="Ohkuma M."/>
        </authorList>
    </citation>
    <scope>NUCLEOTIDE SEQUENCE</scope>
    <source>
        <strain evidence="10">JCM 19831</strain>
    </source>
</reference>
<comment type="cofactor">
    <cofactor evidence="1 8">
        <name>FAD</name>
        <dbReference type="ChEBI" id="CHEBI:57692"/>
    </cofactor>
</comment>
<comment type="caution">
    <text evidence="10">The sequence shown here is derived from an EMBL/GenBank/DDBJ whole genome shotgun (WGS) entry which is preliminary data.</text>
</comment>
<dbReference type="GO" id="GO:0071949">
    <property type="term" value="F:FAD binding"/>
    <property type="evidence" value="ECO:0007669"/>
    <property type="project" value="TreeGrafter"/>
</dbReference>
<evidence type="ECO:0000256" key="7">
    <source>
        <dbReference type="ARBA" id="ARBA00048628"/>
    </source>
</evidence>
<evidence type="ECO:0000256" key="2">
    <source>
        <dbReference type="ARBA" id="ARBA00004777"/>
    </source>
</evidence>
<keyword evidence="11" id="KW-1185">Reference proteome</keyword>
<dbReference type="Proteomes" id="UP000642070">
    <property type="component" value="Unassembled WGS sequence"/>
</dbReference>
<evidence type="ECO:0000256" key="1">
    <source>
        <dbReference type="ARBA" id="ARBA00001974"/>
    </source>
</evidence>
<dbReference type="GO" id="GO:0009086">
    <property type="term" value="P:methionine biosynthetic process"/>
    <property type="evidence" value="ECO:0007669"/>
    <property type="project" value="TreeGrafter"/>
</dbReference>
<reference evidence="10" key="1">
    <citation type="journal article" date="2014" name="Int. J. Syst. Evol. Microbiol.">
        <title>Complete genome sequence of Corynebacterium casei LMG S-19264T (=DSM 44701T), isolated from a smear-ripened cheese.</title>
        <authorList>
            <consortium name="US DOE Joint Genome Institute (JGI-PGF)"/>
            <person name="Walter F."/>
            <person name="Albersmeier A."/>
            <person name="Kalinowski J."/>
            <person name="Ruckert C."/>
        </authorList>
    </citation>
    <scope>NUCLEOTIDE SEQUENCE</scope>
    <source>
        <strain evidence="10">JCM 19831</strain>
    </source>
</reference>
<dbReference type="Pfam" id="PF02219">
    <property type="entry name" value="MTHFR"/>
    <property type="match status" value="1"/>
</dbReference>
<accession>A0A917UFQ0</accession>
<sequence length="378" mass="39601">MQHVLPLLETCPKSMQIGPCGGVGGDGGCEIRPSVRCTFIDGTQEAVGQLEPRDGSGAAVPRSGGMFEQGLRAGRFMIVAEVNGADTADASSFTAAARTLADLADVVSVTDHSGANVHMGNVAATAHLLRAGVEAMPTFSCRDRNRIALQGDLLGVASLGVSNVLVVTGNHVEVGDSPQARPVFDLDSTRLIRVAADLRDHGRLDNGREVESAPRYLIGAAAHPFAPPYDRRPRHVLRKVEVGADFLITQHIFDLPLWRRFLADVNETRAGVPEFFLLGGVAVLPDEPTARRVNAGLRGFSIPEQTLARLRRSADPGAEGIAIAAETVAELAHSPGVSGCLLAPVTGRTNALTASAEQADILGAVLEKAGLSGQRVAA</sequence>
<gene>
    <name evidence="10" type="ORF">GCM10007977_098580</name>
</gene>
<comment type="pathway">
    <text evidence="2 8">One-carbon metabolism; tetrahydrofolate interconversion.</text>
</comment>
<organism evidence="10 11">
    <name type="scientific">Dactylosporangium sucinum</name>
    <dbReference type="NCBI Taxonomy" id="1424081"/>
    <lineage>
        <taxon>Bacteria</taxon>
        <taxon>Bacillati</taxon>
        <taxon>Actinomycetota</taxon>
        <taxon>Actinomycetes</taxon>
        <taxon>Micromonosporales</taxon>
        <taxon>Micromonosporaceae</taxon>
        <taxon>Dactylosporangium</taxon>
    </lineage>
</organism>
<dbReference type="InterPro" id="IPR029041">
    <property type="entry name" value="FAD-linked_oxidoreductase-like"/>
</dbReference>
<dbReference type="RefSeq" id="WP_190257016.1">
    <property type="nucleotide sequence ID" value="NZ_BMPI01000086.1"/>
</dbReference>
<feature type="domain" description="Methylene-tetrahydrofolate reductase C-terminal-like" evidence="9">
    <location>
        <begin position="9"/>
        <end position="41"/>
    </location>
</feature>
<comment type="catalytic activity">
    <reaction evidence="7">
        <text>(6S)-5-methyl-5,6,7,8-tetrahydrofolate + NAD(+) = (6R)-5,10-methylene-5,6,7,8-tetrahydrofolate + NADH + H(+)</text>
        <dbReference type="Rhea" id="RHEA:19821"/>
        <dbReference type="ChEBI" id="CHEBI:15378"/>
        <dbReference type="ChEBI" id="CHEBI:15636"/>
        <dbReference type="ChEBI" id="CHEBI:18608"/>
        <dbReference type="ChEBI" id="CHEBI:57540"/>
        <dbReference type="ChEBI" id="CHEBI:57945"/>
        <dbReference type="EC" id="1.5.1.54"/>
    </reaction>
    <physiologicalReaction direction="right-to-left" evidence="7">
        <dbReference type="Rhea" id="RHEA:19823"/>
    </physiologicalReaction>
</comment>
<dbReference type="GO" id="GO:0106312">
    <property type="term" value="F:methylenetetrahydrofolate reductase (NADH) activity"/>
    <property type="evidence" value="ECO:0007669"/>
    <property type="project" value="UniProtKB-EC"/>
</dbReference>
<comment type="similarity">
    <text evidence="3 8">Belongs to the methylenetetrahydrofolate reductase family.</text>
</comment>
<keyword evidence="4 8" id="KW-0285">Flavoprotein</keyword>
<proteinExistence type="inferred from homology"/>
<evidence type="ECO:0000313" key="11">
    <source>
        <dbReference type="Proteomes" id="UP000642070"/>
    </source>
</evidence>
<evidence type="ECO:0000256" key="5">
    <source>
        <dbReference type="ARBA" id="ARBA00022827"/>
    </source>
</evidence>